<dbReference type="InterPro" id="IPR001309">
    <property type="entry name" value="Pept_C14_p20"/>
</dbReference>
<organism evidence="9 10">
    <name type="scientific">Papilio xuthus</name>
    <name type="common">Asian swallowtail butterfly</name>
    <dbReference type="NCBI Taxonomy" id="66420"/>
    <lineage>
        <taxon>Eukaryota</taxon>
        <taxon>Metazoa</taxon>
        <taxon>Ecdysozoa</taxon>
        <taxon>Arthropoda</taxon>
        <taxon>Hexapoda</taxon>
        <taxon>Insecta</taxon>
        <taxon>Pterygota</taxon>
        <taxon>Neoptera</taxon>
        <taxon>Endopterygota</taxon>
        <taxon>Lepidoptera</taxon>
        <taxon>Glossata</taxon>
        <taxon>Ditrysia</taxon>
        <taxon>Papilionoidea</taxon>
        <taxon>Papilionidae</taxon>
        <taxon>Papilioninae</taxon>
        <taxon>Papilio</taxon>
    </lineage>
</organism>
<dbReference type="InterPro" id="IPR002138">
    <property type="entry name" value="Pept_C14_p10"/>
</dbReference>
<dbReference type="GO" id="GO:0006508">
    <property type="term" value="P:proteolysis"/>
    <property type="evidence" value="ECO:0007669"/>
    <property type="project" value="InterPro"/>
</dbReference>
<comment type="subcellular location">
    <subcellularLocation>
        <location evidence="1">Mitochondrion</location>
    </subcellularLocation>
</comment>
<dbReference type="InterPro" id="IPR015917">
    <property type="entry name" value="Pept_C14A"/>
</dbReference>
<evidence type="ECO:0000313" key="10">
    <source>
        <dbReference type="Proteomes" id="UP000053268"/>
    </source>
</evidence>
<evidence type="ECO:0000259" key="7">
    <source>
        <dbReference type="PROSITE" id="PS50207"/>
    </source>
</evidence>
<dbReference type="Pfam" id="PF23725">
    <property type="entry name" value="Dredd_N"/>
    <property type="match status" value="1"/>
</dbReference>
<dbReference type="InterPro" id="IPR045853">
    <property type="entry name" value="Pep_chain_release_fac_I_sf"/>
</dbReference>
<dbReference type="SMART" id="SM00115">
    <property type="entry name" value="CASc"/>
    <property type="match status" value="1"/>
</dbReference>
<dbReference type="PROSITE" id="PS50208">
    <property type="entry name" value="CASPASE_P20"/>
    <property type="match status" value="1"/>
</dbReference>
<dbReference type="Pfam" id="PF00656">
    <property type="entry name" value="Peptidase_C14"/>
    <property type="match status" value="1"/>
</dbReference>
<dbReference type="GO" id="GO:0005739">
    <property type="term" value="C:mitochondrion"/>
    <property type="evidence" value="ECO:0007669"/>
    <property type="project" value="UniProtKB-SubCell"/>
</dbReference>
<dbReference type="GO" id="GO:0004197">
    <property type="term" value="F:cysteine-type endopeptidase activity"/>
    <property type="evidence" value="ECO:0007669"/>
    <property type="project" value="InterPro"/>
</dbReference>
<keyword evidence="4" id="KW-0809">Transit peptide</keyword>
<dbReference type="InterPro" id="IPR000352">
    <property type="entry name" value="Pep_chain_release_fac_I"/>
</dbReference>
<dbReference type="InterPro" id="IPR056259">
    <property type="entry name" value="Dredd_N"/>
</dbReference>
<evidence type="ECO:0000259" key="8">
    <source>
        <dbReference type="PROSITE" id="PS50208"/>
    </source>
</evidence>
<accession>A0A194QJI1</accession>
<dbReference type="PANTHER" id="PTHR46203:SF1">
    <property type="entry name" value="MITOCHONDRIAL TRANSLATION RELEASE FACTOR IN RESCUE"/>
    <property type="match status" value="1"/>
</dbReference>
<dbReference type="Pfam" id="PF00472">
    <property type="entry name" value="RF-1"/>
    <property type="match status" value="1"/>
</dbReference>
<dbReference type="Proteomes" id="UP000053268">
    <property type="component" value="Unassembled WGS sequence"/>
</dbReference>
<comment type="similarity">
    <text evidence="2 6">Belongs to the peptidase C14A family.</text>
</comment>
<dbReference type="EMBL" id="KQ458793">
    <property type="protein sequence ID" value="KPJ05070.1"/>
    <property type="molecule type" value="Genomic_DNA"/>
</dbReference>
<keyword evidence="10" id="KW-1185">Reference proteome</keyword>
<gene>
    <name evidence="9" type="ORF">RR46_04186</name>
</gene>
<dbReference type="Gene3D" id="3.40.50.1460">
    <property type="match status" value="1"/>
</dbReference>
<dbReference type="GO" id="GO:0003747">
    <property type="term" value="F:translation release factor activity"/>
    <property type="evidence" value="ECO:0007669"/>
    <property type="project" value="InterPro"/>
</dbReference>
<dbReference type="STRING" id="66420.A0A194QJI1"/>
<evidence type="ECO:0000256" key="1">
    <source>
        <dbReference type="ARBA" id="ARBA00004173"/>
    </source>
</evidence>
<evidence type="ECO:0000256" key="3">
    <source>
        <dbReference type="ARBA" id="ARBA00010835"/>
    </source>
</evidence>
<dbReference type="SUPFAM" id="SSF75620">
    <property type="entry name" value="Release factor"/>
    <property type="match status" value="1"/>
</dbReference>
<dbReference type="InterPro" id="IPR029030">
    <property type="entry name" value="Caspase-like_dom_sf"/>
</dbReference>
<evidence type="ECO:0000256" key="2">
    <source>
        <dbReference type="ARBA" id="ARBA00010134"/>
    </source>
</evidence>
<dbReference type="PRINTS" id="PR00376">
    <property type="entry name" value="IL1BCENZYME"/>
</dbReference>
<name>A0A194QJI1_PAPXU</name>
<dbReference type="InterPro" id="IPR011600">
    <property type="entry name" value="Pept_C14_caspase"/>
</dbReference>
<keyword evidence="5" id="KW-0496">Mitochondrion</keyword>
<feature type="domain" description="Caspase family p20" evidence="8">
    <location>
        <begin position="300"/>
        <end position="436"/>
    </location>
</feature>
<feature type="domain" description="Caspase family p10" evidence="7">
    <location>
        <begin position="456"/>
        <end position="498"/>
    </location>
</feature>
<sequence length="655" mass="75654">MNMLHSDAKTHLQDCFSDNIRTINLEVISEIQNDVDYYDTVSLVFLLYEVPDTALQRLIVFQRVHKDSNMNLLYDWALNAQARPTWRYEFLEALTICRLYHIIKKLGFDVASVKERYMPDNINVCIYINPMKKALYKFCENVIVNILVRLKKSLLTYDIDTSEHESCELICLELISQKFITLNKNNFVVENKQCHVEKLVRIVENIPGLKKVAEDLQIIANKINNDSNFSSPQIMSTPICSTTPNDDSKAKLKEDKYDESFCDIFQRLNELQKEDIPIMNLKSDTKNLTKDAYPIINTRRIGVCCIINQEEFHPSKDSIENNFRTPMLENRLGSTKDQQSLEQLMTSLNFKIKSCRNLNHREMFKFIREVINNDVRPDDSIFMLCILSHGVRGHVYAADSVKVKVEDIQKLLDSDDASNLHGKPKILILQACQVDEHRSMPHLVADGPKTNYFLRKSDFLIYWATAPEYEAYRDEQKGSIFIQILCYTIGKKAQQEHLKVKLYSARVLWYKIMQNLRSFSNIFRAQAVPILHCSVASKHIDYSLVPKINEAELTEQFVRGGGPGGSAVNKNANCVVLTHNPTGTVIKCHISRCQDDNRKLAREMLIAKLDEVLNGDNSVAAQKKRLQGEKLKKNEYKRKKMAKLKEEWKKREGLV</sequence>
<dbReference type="PANTHER" id="PTHR46203">
    <property type="entry name" value="PROBABLE PEPTIDE CHAIN RELEASE FACTOR C12ORF65"/>
    <property type="match status" value="1"/>
</dbReference>
<protein>
    <submittedName>
        <fullName evidence="9">Caspase-8</fullName>
    </submittedName>
</protein>
<dbReference type="InterPro" id="IPR056260">
    <property type="entry name" value="Dredd_2nd"/>
</dbReference>
<dbReference type="InterPro" id="IPR052405">
    <property type="entry name" value="Mito_Transl_Release_Factor"/>
</dbReference>
<proteinExistence type="inferred from homology"/>
<dbReference type="Pfam" id="PF23724">
    <property type="entry name" value="Dredd_2nd"/>
    <property type="match status" value="1"/>
</dbReference>
<dbReference type="AlphaFoldDB" id="A0A194QJI1"/>
<evidence type="ECO:0000256" key="6">
    <source>
        <dbReference type="RuleBase" id="RU003971"/>
    </source>
</evidence>
<dbReference type="Gene3D" id="3.30.160.20">
    <property type="match status" value="1"/>
</dbReference>
<reference evidence="9 10" key="1">
    <citation type="journal article" date="2015" name="Nat. Commun.">
        <title>Outbred genome sequencing and CRISPR/Cas9 gene editing in butterflies.</title>
        <authorList>
            <person name="Li X."/>
            <person name="Fan D."/>
            <person name="Zhang W."/>
            <person name="Liu G."/>
            <person name="Zhang L."/>
            <person name="Zhao L."/>
            <person name="Fang X."/>
            <person name="Chen L."/>
            <person name="Dong Y."/>
            <person name="Chen Y."/>
            <person name="Ding Y."/>
            <person name="Zhao R."/>
            <person name="Feng M."/>
            <person name="Zhu Y."/>
            <person name="Feng Y."/>
            <person name="Jiang X."/>
            <person name="Zhu D."/>
            <person name="Xiang H."/>
            <person name="Feng X."/>
            <person name="Li S."/>
            <person name="Wang J."/>
            <person name="Zhang G."/>
            <person name="Kronforst M.R."/>
            <person name="Wang W."/>
        </authorList>
    </citation>
    <scope>NUCLEOTIDE SEQUENCE [LARGE SCALE GENOMIC DNA]</scope>
    <source>
        <strain evidence="9">Ya'a_city_454_Px</strain>
        <tissue evidence="9">Whole body</tissue>
    </source>
</reference>
<dbReference type="SUPFAM" id="SSF52129">
    <property type="entry name" value="Caspase-like"/>
    <property type="match status" value="1"/>
</dbReference>
<dbReference type="PROSITE" id="PS50207">
    <property type="entry name" value="CASPASE_P10"/>
    <property type="match status" value="1"/>
</dbReference>
<evidence type="ECO:0000256" key="4">
    <source>
        <dbReference type="ARBA" id="ARBA00022946"/>
    </source>
</evidence>
<evidence type="ECO:0000256" key="5">
    <source>
        <dbReference type="ARBA" id="ARBA00023128"/>
    </source>
</evidence>
<comment type="similarity">
    <text evidence="3">Belongs to the prokaryotic/mitochondrial release factor family.</text>
</comment>
<evidence type="ECO:0000313" key="9">
    <source>
        <dbReference type="EMBL" id="KPJ05070.1"/>
    </source>
</evidence>